<keyword evidence="6 11" id="KW-0472">Membrane</keyword>
<dbReference type="Gene3D" id="1.20.1070.10">
    <property type="entry name" value="Rhodopsin 7-helix transmembrane proteins"/>
    <property type="match status" value="1"/>
</dbReference>
<feature type="transmembrane region" description="Helical" evidence="11">
    <location>
        <begin position="314"/>
        <end position="334"/>
    </location>
</feature>
<evidence type="ECO:0000256" key="3">
    <source>
        <dbReference type="ARBA" id="ARBA00022473"/>
    </source>
</evidence>
<feature type="transmembrane region" description="Helical" evidence="11">
    <location>
        <begin position="271"/>
        <end position="293"/>
    </location>
</feature>
<feature type="domain" description="FZ" evidence="13">
    <location>
        <begin position="25"/>
        <end position="152"/>
    </location>
</feature>
<comment type="caution">
    <text evidence="15">The sequence shown here is derived from an EMBL/GenBank/DDBJ whole genome shotgun (WGS) entry which is preliminary data.</text>
</comment>
<evidence type="ECO:0000259" key="13">
    <source>
        <dbReference type="PROSITE" id="PS50038"/>
    </source>
</evidence>
<dbReference type="PANTHER" id="PTHR11309">
    <property type="entry name" value="FRIZZLED"/>
    <property type="match status" value="1"/>
</dbReference>
<dbReference type="PRINTS" id="PR00489">
    <property type="entry name" value="FRIZZLED"/>
</dbReference>
<evidence type="ECO:0000256" key="2">
    <source>
        <dbReference type="ARBA" id="ARBA00008077"/>
    </source>
</evidence>
<keyword evidence="8" id="KW-0675">Receptor</keyword>
<feature type="signal peptide" evidence="12">
    <location>
        <begin position="1"/>
        <end position="21"/>
    </location>
</feature>
<evidence type="ECO:0000256" key="1">
    <source>
        <dbReference type="ARBA" id="ARBA00004141"/>
    </source>
</evidence>
<feature type="transmembrane region" description="Helical" evidence="11">
    <location>
        <begin position="357"/>
        <end position="383"/>
    </location>
</feature>
<feature type="compositionally biased region" description="Polar residues" evidence="10">
    <location>
        <begin position="584"/>
        <end position="593"/>
    </location>
</feature>
<comment type="similarity">
    <text evidence="2">Belongs to the G-protein coupled receptor Fz/Smo family.</text>
</comment>
<keyword evidence="3" id="KW-0217">Developmental protein</keyword>
<comment type="caution">
    <text evidence="9">Lacks conserved residue(s) required for the propagation of feature annotation.</text>
</comment>
<dbReference type="PANTHER" id="PTHR11309:SF35">
    <property type="entry name" value="PROTEIN SMOOTHENED"/>
    <property type="match status" value="1"/>
</dbReference>
<evidence type="ECO:0000256" key="5">
    <source>
        <dbReference type="ARBA" id="ARBA00022989"/>
    </source>
</evidence>
<evidence type="ECO:0000256" key="6">
    <source>
        <dbReference type="ARBA" id="ARBA00023136"/>
    </source>
</evidence>
<keyword evidence="5 11" id="KW-1133">Transmembrane helix</keyword>
<dbReference type="Pfam" id="PF01534">
    <property type="entry name" value="Frizzled"/>
    <property type="match status" value="1"/>
</dbReference>
<feature type="region of interest" description="Disordered" evidence="10">
    <location>
        <begin position="560"/>
        <end position="593"/>
    </location>
</feature>
<keyword evidence="7" id="KW-1015">Disulfide bond</keyword>
<dbReference type="PROSITE" id="PS50038">
    <property type="entry name" value="FZ"/>
    <property type="match status" value="1"/>
</dbReference>
<evidence type="ECO:0000313" key="15">
    <source>
        <dbReference type="EMBL" id="CAH3022941.1"/>
    </source>
</evidence>
<dbReference type="InterPro" id="IPR000539">
    <property type="entry name" value="Frizzled/Smoothened_7TM"/>
</dbReference>
<dbReference type="InterPro" id="IPR015526">
    <property type="entry name" value="Frizzled/SFRP"/>
</dbReference>
<dbReference type="SMART" id="SM01330">
    <property type="entry name" value="Frizzled"/>
    <property type="match status" value="1"/>
</dbReference>
<evidence type="ECO:0000256" key="9">
    <source>
        <dbReference type="PROSITE-ProRule" id="PRU00090"/>
    </source>
</evidence>
<feature type="transmembrane region" description="Helical" evidence="11">
    <location>
        <begin position="189"/>
        <end position="210"/>
    </location>
</feature>
<dbReference type="Gene3D" id="1.10.2000.10">
    <property type="entry name" value="Frizzled cysteine-rich domain"/>
    <property type="match status" value="1"/>
</dbReference>
<dbReference type="InterPro" id="IPR036790">
    <property type="entry name" value="Frizzled_dom_sf"/>
</dbReference>
<evidence type="ECO:0000256" key="4">
    <source>
        <dbReference type="ARBA" id="ARBA00022692"/>
    </source>
</evidence>
<evidence type="ECO:0000256" key="10">
    <source>
        <dbReference type="SAM" id="MobiDB-lite"/>
    </source>
</evidence>
<keyword evidence="12" id="KW-0732">Signal</keyword>
<dbReference type="InterPro" id="IPR020067">
    <property type="entry name" value="Frizzled_dom"/>
</dbReference>
<feature type="transmembrane region" description="Helical" evidence="11">
    <location>
        <begin position="222"/>
        <end position="241"/>
    </location>
</feature>
<protein>
    <recommendedName>
        <fullName evidence="17">Smoothened homolog</fullName>
    </recommendedName>
</protein>
<dbReference type="Proteomes" id="UP001159427">
    <property type="component" value="Unassembled WGS sequence"/>
</dbReference>
<keyword evidence="4 11" id="KW-0812">Transmembrane</keyword>
<evidence type="ECO:0008006" key="17">
    <source>
        <dbReference type="Google" id="ProtNLM"/>
    </source>
</evidence>
<gene>
    <name evidence="15" type="ORF">PEVE_00017508</name>
</gene>
<reference evidence="15 16" key="1">
    <citation type="submission" date="2022-05" db="EMBL/GenBank/DDBJ databases">
        <authorList>
            <consortium name="Genoscope - CEA"/>
            <person name="William W."/>
        </authorList>
    </citation>
    <scope>NUCLEOTIDE SEQUENCE [LARGE SCALE GENOMIC DNA]</scope>
</reference>
<dbReference type="PROSITE" id="PS50261">
    <property type="entry name" value="G_PROTEIN_RECEP_F2_4"/>
    <property type="match status" value="1"/>
</dbReference>
<dbReference type="EMBL" id="CALNXI010000240">
    <property type="protein sequence ID" value="CAH3022941.1"/>
    <property type="molecule type" value="Genomic_DNA"/>
</dbReference>
<feature type="transmembrane region" description="Helical" evidence="11">
    <location>
        <begin position="404"/>
        <end position="424"/>
    </location>
</feature>
<evidence type="ECO:0000256" key="11">
    <source>
        <dbReference type="SAM" id="Phobius"/>
    </source>
</evidence>
<dbReference type="Pfam" id="PF01392">
    <property type="entry name" value="Fz"/>
    <property type="match status" value="1"/>
</dbReference>
<dbReference type="InterPro" id="IPR017981">
    <property type="entry name" value="GPCR_2-like_7TM"/>
</dbReference>
<evidence type="ECO:0000256" key="8">
    <source>
        <dbReference type="ARBA" id="ARBA00023170"/>
    </source>
</evidence>
<dbReference type="SMART" id="SM00063">
    <property type="entry name" value="FRI"/>
    <property type="match status" value="1"/>
</dbReference>
<evidence type="ECO:0000313" key="16">
    <source>
        <dbReference type="Proteomes" id="UP001159427"/>
    </source>
</evidence>
<evidence type="ECO:0000256" key="7">
    <source>
        <dbReference type="ARBA" id="ARBA00023157"/>
    </source>
</evidence>
<dbReference type="SUPFAM" id="SSF63501">
    <property type="entry name" value="Frizzled cysteine-rich domain"/>
    <property type="match status" value="1"/>
</dbReference>
<name>A0ABN8M056_9CNID</name>
<comment type="subcellular location">
    <subcellularLocation>
        <location evidence="1">Membrane</location>
        <topology evidence="1">Multi-pass membrane protein</topology>
    </subcellularLocation>
</comment>
<sequence length="593" mass="68303">MGRRWLNTLLLLYLFHKVTQGFNYKCEILEEQTCLGTKLMYNFTTLELVTDSPTQQAAKEKLGEWKGLKFLSKCWAVLQPLLCQVYKPRCQNGSVRLPCREQCHATRKPCEVVERYHKKWPDFLQCDRFPPGNCDGGSVKKLELNESACKRPLVETEHNSSWYEGIEGCGIQCENPIFTTVEHTRIHRFVGAFGSLSFICSLFTMITFLIGWKSQNRYPSVILFYMNACFCAASMGFLIQFTDGARNRTVCRKDDTMRLQEPSEDDCFLCIFTFVLVYYFSMVGAVWFVILSYSWSICFKSLGSTRDNFAGKVVYFHAVAWILPLTWTVSILALKQVDANSLSGICFVGYKNSRMRVGFLLVPLGVDLLIGGLFLIKGVATLFKLRRSNPTLLSSRASYKIKETIIRVGIFSFISFLTVFTTFACHVYEYHNQETWEKSYFNFIKCIAEKAVEGLTWKSHCSVSDRPNLGIIELELASLFGTGIAMSSWTWTSNTLQTWQKLWRRITRKRRHPELSHYKTIRRMKNRIAPAIIYPVIPDPHIQLDGIKKAGETIQACGLNKKQSYQHEEEDDDDEEPLRLKSFSEWTPQENNS</sequence>
<evidence type="ECO:0000256" key="12">
    <source>
        <dbReference type="SAM" id="SignalP"/>
    </source>
</evidence>
<feature type="domain" description="G-protein coupled receptors family 2 profile 2" evidence="14">
    <location>
        <begin position="187"/>
        <end position="449"/>
    </location>
</feature>
<evidence type="ECO:0000259" key="14">
    <source>
        <dbReference type="PROSITE" id="PS50261"/>
    </source>
</evidence>
<keyword evidence="16" id="KW-1185">Reference proteome</keyword>
<feature type="chain" id="PRO_5045196934" description="Smoothened homolog" evidence="12">
    <location>
        <begin position="22"/>
        <end position="593"/>
    </location>
</feature>
<proteinExistence type="inferred from homology"/>
<organism evidence="15 16">
    <name type="scientific">Porites evermanni</name>
    <dbReference type="NCBI Taxonomy" id="104178"/>
    <lineage>
        <taxon>Eukaryota</taxon>
        <taxon>Metazoa</taxon>
        <taxon>Cnidaria</taxon>
        <taxon>Anthozoa</taxon>
        <taxon>Hexacorallia</taxon>
        <taxon>Scleractinia</taxon>
        <taxon>Fungiina</taxon>
        <taxon>Poritidae</taxon>
        <taxon>Porites</taxon>
    </lineage>
</organism>
<accession>A0ABN8M056</accession>